<keyword evidence="3 6" id="KW-0808">Transferase</keyword>
<dbReference type="RefSeq" id="WP_145172813.1">
    <property type="nucleotide sequence ID" value="NZ_CP036525.1"/>
</dbReference>
<evidence type="ECO:0000313" key="6">
    <source>
        <dbReference type="EMBL" id="QDT06277.1"/>
    </source>
</evidence>
<reference evidence="6 7" key="1">
    <citation type="submission" date="2019-02" db="EMBL/GenBank/DDBJ databases">
        <title>Deep-cultivation of Planctomycetes and their phenomic and genomic characterization uncovers novel biology.</title>
        <authorList>
            <person name="Wiegand S."/>
            <person name="Jogler M."/>
            <person name="Boedeker C."/>
            <person name="Pinto D."/>
            <person name="Vollmers J."/>
            <person name="Rivas-Marin E."/>
            <person name="Kohn T."/>
            <person name="Peeters S.H."/>
            <person name="Heuer A."/>
            <person name="Rast P."/>
            <person name="Oberbeckmann S."/>
            <person name="Bunk B."/>
            <person name="Jeske O."/>
            <person name="Meyerdierks A."/>
            <person name="Storesund J.E."/>
            <person name="Kallscheuer N."/>
            <person name="Luecker S."/>
            <person name="Lage O.M."/>
            <person name="Pohl T."/>
            <person name="Merkel B.J."/>
            <person name="Hornburger P."/>
            <person name="Mueller R.-W."/>
            <person name="Bruemmer F."/>
            <person name="Labrenz M."/>
            <person name="Spormann A.M."/>
            <person name="Op den Camp H."/>
            <person name="Overmann J."/>
            <person name="Amann R."/>
            <person name="Jetten M.S.M."/>
            <person name="Mascher T."/>
            <person name="Medema M.H."/>
            <person name="Devos D.P."/>
            <person name="Kaster A.-K."/>
            <person name="Ovreas L."/>
            <person name="Rohde M."/>
            <person name="Galperin M.Y."/>
            <person name="Jogler C."/>
        </authorList>
    </citation>
    <scope>NUCLEOTIDE SEQUENCE [LARGE SCALE GENOMIC DNA]</scope>
    <source>
        <strain evidence="6 7">K22_7</strain>
    </source>
</reference>
<proteinExistence type="inferred from homology"/>
<evidence type="ECO:0000256" key="3">
    <source>
        <dbReference type="ARBA" id="ARBA00022679"/>
    </source>
</evidence>
<evidence type="ECO:0000256" key="4">
    <source>
        <dbReference type="SAM" id="Phobius"/>
    </source>
</evidence>
<dbReference type="SUPFAM" id="SSF53448">
    <property type="entry name" value="Nucleotide-diphospho-sugar transferases"/>
    <property type="match status" value="1"/>
</dbReference>
<feature type="transmembrane region" description="Helical" evidence="4">
    <location>
        <begin position="312"/>
        <end position="331"/>
    </location>
</feature>
<dbReference type="GO" id="GO:0016757">
    <property type="term" value="F:glycosyltransferase activity"/>
    <property type="evidence" value="ECO:0007669"/>
    <property type="project" value="UniProtKB-KW"/>
</dbReference>
<keyword evidence="2 6" id="KW-0328">Glycosyltransferase</keyword>
<dbReference type="PANTHER" id="PTHR43630:SF1">
    <property type="entry name" value="POLY-BETA-1,6-N-ACETYL-D-GLUCOSAMINE SYNTHASE"/>
    <property type="match status" value="1"/>
</dbReference>
<dbReference type="KEGG" id="rlc:K227x_46860"/>
<dbReference type="Gene3D" id="3.90.550.10">
    <property type="entry name" value="Spore Coat Polysaccharide Biosynthesis Protein SpsA, Chain A"/>
    <property type="match status" value="1"/>
</dbReference>
<dbReference type="Pfam" id="PF00535">
    <property type="entry name" value="Glycos_transf_2"/>
    <property type="match status" value="1"/>
</dbReference>
<keyword evidence="4" id="KW-0472">Membrane</keyword>
<gene>
    <name evidence="6" type="primary">icaA</name>
    <name evidence="6" type="ORF">K227x_46860</name>
</gene>
<accession>A0A517NGL4</accession>
<dbReference type="InterPro" id="IPR001173">
    <property type="entry name" value="Glyco_trans_2-like"/>
</dbReference>
<keyword evidence="4" id="KW-0812">Transmembrane</keyword>
<feature type="domain" description="Glycosyltransferase 2-like" evidence="5">
    <location>
        <begin position="43"/>
        <end position="205"/>
    </location>
</feature>
<dbReference type="OrthoDB" id="9766299at2"/>
<dbReference type="Proteomes" id="UP000318538">
    <property type="component" value="Chromosome"/>
</dbReference>
<dbReference type="PANTHER" id="PTHR43630">
    <property type="entry name" value="POLY-BETA-1,6-N-ACETYL-D-GLUCOSAMINE SYNTHASE"/>
    <property type="match status" value="1"/>
</dbReference>
<evidence type="ECO:0000313" key="7">
    <source>
        <dbReference type="Proteomes" id="UP000318538"/>
    </source>
</evidence>
<evidence type="ECO:0000256" key="2">
    <source>
        <dbReference type="ARBA" id="ARBA00022676"/>
    </source>
</evidence>
<feature type="transmembrane region" description="Helical" evidence="4">
    <location>
        <begin position="286"/>
        <end position="305"/>
    </location>
</feature>
<protein>
    <submittedName>
        <fullName evidence="6">Poly-beta-1,6-N-acetyl-D-glucosamine synthase</fullName>
        <ecNumber evidence="6">2.4.1.-</ecNumber>
    </submittedName>
</protein>
<keyword evidence="7" id="KW-1185">Reference proteome</keyword>
<sequence>MIQLLFWVALALLLHTYVIYPVLAMLVPRRGAALSCDARPPVSILVAAHNEDTVIGPKIENFFALDYPADKLELIIFDDGSVDATAETARRITDARVRVIGCEVRGGKAAAVNQMVTEAAYPTLLLTDANVSLRTDAVQQLVKHFRDEKVGAVTGAVRLIGSDQQFRSGESLYYRLERRIQRAESQLSSVMGVDGGMYALRRELFQPIPTDTILDDFLISMNVLRASRRIVYEPTATASETGTPSSRQEFHRRVRIAAGAVQLLRRGNVPRWNQCAIWFQFISHKLLRWISPLLITILLGCSILLARDSLMYSETLLSLGILIGGMLLALVVPRLRSTALDGIFFYFGLSQIAMAWGILRGVLNRQPPQWEKARRVEGDVSRKMTGTER</sequence>
<comment type="similarity">
    <text evidence="1">Belongs to the glycosyltransferase 2 family.</text>
</comment>
<name>A0A517NGL4_9BACT</name>
<feature type="transmembrane region" description="Helical" evidence="4">
    <location>
        <begin position="343"/>
        <end position="363"/>
    </location>
</feature>
<dbReference type="CDD" id="cd06439">
    <property type="entry name" value="CESA_like_1"/>
    <property type="match status" value="1"/>
</dbReference>
<organism evidence="6 7">
    <name type="scientific">Rubripirellula lacrimiformis</name>
    <dbReference type="NCBI Taxonomy" id="1930273"/>
    <lineage>
        <taxon>Bacteria</taxon>
        <taxon>Pseudomonadati</taxon>
        <taxon>Planctomycetota</taxon>
        <taxon>Planctomycetia</taxon>
        <taxon>Pirellulales</taxon>
        <taxon>Pirellulaceae</taxon>
        <taxon>Rubripirellula</taxon>
    </lineage>
</organism>
<evidence type="ECO:0000256" key="1">
    <source>
        <dbReference type="ARBA" id="ARBA00006739"/>
    </source>
</evidence>
<dbReference type="AlphaFoldDB" id="A0A517NGL4"/>
<dbReference type="EC" id="2.4.1.-" evidence="6"/>
<keyword evidence="4" id="KW-1133">Transmembrane helix</keyword>
<evidence type="ECO:0000259" key="5">
    <source>
        <dbReference type="Pfam" id="PF00535"/>
    </source>
</evidence>
<dbReference type="EMBL" id="CP036525">
    <property type="protein sequence ID" value="QDT06277.1"/>
    <property type="molecule type" value="Genomic_DNA"/>
</dbReference>
<dbReference type="InterPro" id="IPR029044">
    <property type="entry name" value="Nucleotide-diphossugar_trans"/>
</dbReference>